<sequence length="193" mass="20959">MHLLARAERAGDPAYTRALALLVEEEQKHSRLFARGLDHLNGSTLSSHWSDAVFTWFRRMLGLRTEIALFLIAEATAMEYFRALATSAPDPVLRGIGRRISTDEVEHLRFQVDRLGAGFAGTSAIGRVFLGLAWGVVAAGASTVLAVDHRGALLACGLRPATYWARAMRQFRRSATDALGASGSAIRGPSVRL</sequence>
<gene>
    <name evidence="1" type="ORF">ESP57_01815</name>
</gene>
<name>A0A4Q2JR70_9MICO</name>
<dbReference type="Gene3D" id="1.10.620.20">
    <property type="entry name" value="Ribonucleotide Reductase, subunit A"/>
    <property type="match status" value="1"/>
</dbReference>
<dbReference type="EMBL" id="SDPO01000001">
    <property type="protein sequence ID" value="RXZ50572.1"/>
    <property type="molecule type" value="Genomic_DNA"/>
</dbReference>
<evidence type="ECO:0000313" key="2">
    <source>
        <dbReference type="Proteomes" id="UP000292935"/>
    </source>
</evidence>
<dbReference type="Proteomes" id="UP000292935">
    <property type="component" value="Unassembled WGS sequence"/>
</dbReference>
<comment type="caution">
    <text evidence="1">The sequence shown here is derived from an EMBL/GenBank/DDBJ whole genome shotgun (WGS) entry which is preliminary data.</text>
</comment>
<dbReference type="OrthoDB" id="5122030at2"/>
<protein>
    <submittedName>
        <fullName evidence="1">Ferritin-like domain-containing protein</fullName>
    </submittedName>
</protein>
<organism evidence="1 2">
    <name type="scientific">Agromyces fucosus</name>
    <dbReference type="NCBI Taxonomy" id="41985"/>
    <lineage>
        <taxon>Bacteria</taxon>
        <taxon>Bacillati</taxon>
        <taxon>Actinomycetota</taxon>
        <taxon>Actinomycetes</taxon>
        <taxon>Micrococcales</taxon>
        <taxon>Microbacteriaceae</taxon>
        <taxon>Agromyces</taxon>
    </lineage>
</organism>
<dbReference type="InterPro" id="IPR012348">
    <property type="entry name" value="RNR-like"/>
</dbReference>
<dbReference type="AlphaFoldDB" id="A0A4Q2JR70"/>
<dbReference type="GO" id="GO:0016491">
    <property type="term" value="F:oxidoreductase activity"/>
    <property type="evidence" value="ECO:0007669"/>
    <property type="project" value="InterPro"/>
</dbReference>
<keyword evidence="2" id="KW-1185">Reference proteome</keyword>
<dbReference type="SUPFAM" id="SSF47240">
    <property type="entry name" value="Ferritin-like"/>
    <property type="match status" value="1"/>
</dbReference>
<proteinExistence type="predicted"/>
<dbReference type="InterPro" id="IPR009078">
    <property type="entry name" value="Ferritin-like_SF"/>
</dbReference>
<accession>A0A4Q2JR70</accession>
<reference evidence="1 2" key="1">
    <citation type="submission" date="2019-01" db="EMBL/GenBank/DDBJ databases">
        <authorList>
            <person name="Li J."/>
        </authorList>
    </citation>
    <scope>NUCLEOTIDE SEQUENCE [LARGE SCALE GENOMIC DNA]</scope>
    <source>
        <strain evidence="1 2">CCUG 35506</strain>
    </source>
</reference>
<evidence type="ECO:0000313" key="1">
    <source>
        <dbReference type="EMBL" id="RXZ50572.1"/>
    </source>
</evidence>
<dbReference type="RefSeq" id="WP_129230367.1">
    <property type="nucleotide sequence ID" value="NZ_SDPO01000001.1"/>
</dbReference>